<protein>
    <submittedName>
        <fullName evidence="1">Uncharacterized protein</fullName>
    </submittedName>
</protein>
<name>A0A7L6AVK3_9GAMM</name>
<dbReference type="Proteomes" id="UP000510621">
    <property type="component" value="Chromosome"/>
</dbReference>
<evidence type="ECO:0000313" key="1">
    <source>
        <dbReference type="EMBL" id="QLQ33194.1"/>
    </source>
</evidence>
<dbReference type="KEGG" id="this:HZT40_18160"/>
<proteinExistence type="predicted"/>
<gene>
    <name evidence="1" type="ORF">HZT40_18160</name>
</gene>
<organism evidence="1 2">
    <name type="scientific">Candidatus Thiothrix singaporensis</name>
    <dbReference type="NCBI Taxonomy" id="2799669"/>
    <lineage>
        <taxon>Bacteria</taxon>
        <taxon>Pseudomonadati</taxon>
        <taxon>Pseudomonadota</taxon>
        <taxon>Gammaproteobacteria</taxon>
        <taxon>Thiotrichales</taxon>
        <taxon>Thiotrichaceae</taxon>
        <taxon>Thiothrix</taxon>
    </lineage>
</organism>
<dbReference type="AlphaFoldDB" id="A0A7L6AVK3"/>
<dbReference type="EMBL" id="CP059265">
    <property type="protein sequence ID" value="QLQ33194.1"/>
    <property type="molecule type" value="Genomic_DNA"/>
</dbReference>
<keyword evidence="2" id="KW-1185">Reference proteome</keyword>
<evidence type="ECO:0000313" key="2">
    <source>
        <dbReference type="Proteomes" id="UP000510621"/>
    </source>
</evidence>
<reference evidence="1" key="1">
    <citation type="submission" date="2020-06" db="EMBL/GenBank/DDBJ databases">
        <title>Analysis procedures for assessing recovery of high quality, complete, closed genomes from Nanopore long read metagenome sequencing.</title>
        <authorList>
            <person name="Bessarab I."/>
            <person name="Arumugam K."/>
            <person name="Haryono M."/>
            <person name="Liu X."/>
            <person name="Roy S."/>
            <person name="Zuniga-Montanez R.E."/>
            <person name="Qiu G."/>
            <person name="Drautz-Moses D.I."/>
            <person name="Law Y.Y."/>
            <person name="Wuertz S."/>
            <person name="Lauro F.M."/>
            <person name="Huson D.H."/>
            <person name="Williams R.B."/>
        </authorList>
    </citation>
    <scope>NUCLEOTIDE SEQUENCE [LARGE SCALE GENOMIC DNA]</scope>
    <source>
        <strain evidence="1">SSD2</strain>
    </source>
</reference>
<sequence>MMNFSRSELEKWPRIMAGRAFLLNLWKNMRTLNLKTKIGNIIFSLRENYPKENWFDFDAKCIMREQYSQFYPREFFCSLHYNDLIRLACEIERLSHEVKNNEFSQNNIDYMPLEADFQLMLYDGWYEDGCGEFSICFMIHMEILTNDEVEHSHFGFKTLIDFNDMQILCNNIRELVGASENPMTSKSL</sequence>
<accession>A0A7L6AVK3</accession>